<dbReference type="AlphaFoldDB" id="A0A9W9Z069"/>
<gene>
    <name evidence="1" type="ORF">OS493_022011</name>
</gene>
<protein>
    <submittedName>
        <fullName evidence="1">Uncharacterized protein</fullName>
    </submittedName>
</protein>
<organism evidence="1 2">
    <name type="scientific">Desmophyllum pertusum</name>
    <dbReference type="NCBI Taxonomy" id="174260"/>
    <lineage>
        <taxon>Eukaryota</taxon>
        <taxon>Metazoa</taxon>
        <taxon>Cnidaria</taxon>
        <taxon>Anthozoa</taxon>
        <taxon>Hexacorallia</taxon>
        <taxon>Scleractinia</taxon>
        <taxon>Caryophylliina</taxon>
        <taxon>Caryophylliidae</taxon>
        <taxon>Desmophyllum</taxon>
    </lineage>
</organism>
<evidence type="ECO:0000313" key="2">
    <source>
        <dbReference type="Proteomes" id="UP001163046"/>
    </source>
</evidence>
<name>A0A9W9Z069_9CNID</name>
<sequence length="125" mass="14463">MVECVRLSRFPGDDYFKKGLPVRVERTGNIFSIDFFKQKEDQEKKETLCTLSIIPTSPLQQVYPHRLEPSSSQETSLNIAENSKLWKKVPTVLQLLPIVGDLGDRWHELGIALKLEKSRSLQYWC</sequence>
<comment type="caution">
    <text evidence="1">The sequence shown here is derived from an EMBL/GenBank/DDBJ whole genome shotgun (WGS) entry which is preliminary data.</text>
</comment>
<proteinExistence type="predicted"/>
<reference evidence="1" key="1">
    <citation type="submission" date="2023-01" db="EMBL/GenBank/DDBJ databases">
        <title>Genome assembly of the deep-sea coral Lophelia pertusa.</title>
        <authorList>
            <person name="Herrera S."/>
            <person name="Cordes E."/>
        </authorList>
    </citation>
    <scope>NUCLEOTIDE SEQUENCE</scope>
    <source>
        <strain evidence="1">USNM1676648</strain>
        <tissue evidence="1">Polyp</tissue>
    </source>
</reference>
<keyword evidence="2" id="KW-1185">Reference proteome</keyword>
<accession>A0A9W9Z069</accession>
<dbReference type="Proteomes" id="UP001163046">
    <property type="component" value="Unassembled WGS sequence"/>
</dbReference>
<dbReference type="EMBL" id="MU826840">
    <property type="protein sequence ID" value="KAJ7371914.1"/>
    <property type="molecule type" value="Genomic_DNA"/>
</dbReference>
<evidence type="ECO:0000313" key="1">
    <source>
        <dbReference type="EMBL" id="KAJ7371914.1"/>
    </source>
</evidence>